<dbReference type="InterPro" id="IPR011051">
    <property type="entry name" value="RmlC_Cupin_sf"/>
</dbReference>
<organism evidence="3 4">
    <name type="scientific">Muricoccus vinaceus</name>
    <dbReference type="NCBI Taxonomy" id="424704"/>
    <lineage>
        <taxon>Bacteria</taxon>
        <taxon>Pseudomonadati</taxon>
        <taxon>Pseudomonadota</taxon>
        <taxon>Alphaproteobacteria</taxon>
        <taxon>Acetobacterales</taxon>
        <taxon>Roseomonadaceae</taxon>
        <taxon>Muricoccus</taxon>
    </lineage>
</organism>
<evidence type="ECO:0000313" key="3">
    <source>
        <dbReference type="EMBL" id="MFC0386003.1"/>
    </source>
</evidence>
<keyword evidence="1" id="KW-0732">Signal</keyword>
<sequence>MSKNLVTAMLGLITLGAATSVHAQDIQVFPSGSSPSVIADPKNFSGHVVVDLLTPGSVQTPASSGQVSFAPRARTAWHTHPAGQMLIVTAGKGWVHQEGQPRQEITPGDVVWIPAGVRHWHGATSTTAMTHIAVTYVVDGKNADWMELVTEQDYEPW</sequence>
<dbReference type="InterPro" id="IPR013096">
    <property type="entry name" value="Cupin_2"/>
</dbReference>
<accession>A0ABV6IQX0</accession>
<comment type="caution">
    <text evidence="3">The sequence shown here is derived from an EMBL/GenBank/DDBJ whole genome shotgun (WGS) entry which is preliminary data.</text>
</comment>
<evidence type="ECO:0000259" key="2">
    <source>
        <dbReference type="Pfam" id="PF07883"/>
    </source>
</evidence>
<dbReference type="Proteomes" id="UP001589789">
    <property type="component" value="Unassembled WGS sequence"/>
</dbReference>
<feature type="chain" id="PRO_5045808796" evidence="1">
    <location>
        <begin position="24"/>
        <end position="157"/>
    </location>
</feature>
<gene>
    <name evidence="3" type="ORF">ACFFIC_10660</name>
</gene>
<proteinExistence type="predicted"/>
<feature type="domain" description="Cupin type-2" evidence="2">
    <location>
        <begin position="67"/>
        <end position="132"/>
    </location>
</feature>
<dbReference type="SUPFAM" id="SSF51182">
    <property type="entry name" value="RmlC-like cupins"/>
    <property type="match status" value="1"/>
</dbReference>
<dbReference type="CDD" id="cd02233">
    <property type="entry name" value="cupin_HNL-like"/>
    <property type="match status" value="1"/>
</dbReference>
<evidence type="ECO:0000313" key="4">
    <source>
        <dbReference type="Proteomes" id="UP001589789"/>
    </source>
</evidence>
<dbReference type="EMBL" id="JBHLVZ010000021">
    <property type="protein sequence ID" value="MFC0386003.1"/>
    <property type="molecule type" value="Genomic_DNA"/>
</dbReference>
<dbReference type="Gene3D" id="2.60.120.10">
    <property type="entry name" value="Jelly Rolls"/>
    <property type="match status" value="1"/>
</dbReference>
<protein>
    <submittedName>
        <fullName evidence="3">Cupin domain-containing protein</fullName>
    </submittedName>
</protein>
<dbReference type="InterPro" id="IPR014710">
    <property type="entry name" value="RmlC-like_jellyroll"/>
</dbReference>
<dbReference type="InterPro" id="IPR047263">
    <property type="entry name" value="HNL-like_cupin"/>
</dbReference>
<keyword evidence="4" id="KW-1185">Reference proteome</keyword>
<reference evidence="3 4" key="1">
    <citation type="submission" date="2024-09" db="EMBL/GenBank/DDBJ databases">
        <authorList>
            <person name="Sun Q."/>
            <person name="Mori K."/>
        </authorList>
    </citation>
    <scope>NUCLEOTIDE SEQUENCE [LARGE SCALE GENOMIC DNA]</scope>
    <source>
        <strain evidence="3 4">CCM 7468</strain>
    </source>
</reference>
<dbReference type="RefSeq" id="WP_377050144.1">
    <property type="nucleotide sequence ID" value="NZ_JBHLVZ010000021.1"/>
</dbReference>
<dbReference type="Pfam" id="PF07883">
    <property type="entry name" value="Cupin_2"/>
    <property type="match status" value="1"/>
</dbReference>
<feature type="signal peptide" evidence="1">
    <location>
        <begin position="1"/>
        <end position="23"/>
    </location>
</feature>
<dbReference type="PANTHER" id="PTHR43698">
    <property type="entry name" value="RIBD C-TERMINAL DOMAIN CONTAINING PROTEIN"/>
    <property type="match status" value="1"/>
</dbReference>
<dbReference type="PANTHER" id="PTHR43698:SF1">
    <property type="entry name" value="BLL4564 PROTEIN"/>
    <property type="match status" value="1"/>
</dbReference>
<name>A0ABV6IQX0_9PROT</name>
<evidence type="ECO:0000256" key="1">
    <source>
        <dbReference type="SAM" id="SignalP"/>
    </source>
</evidence>